<evidence type="ECO:0000256" key="6">
    <source>
        <dbReference type="PROSITE-ProRule" id="PRU01172"/>
    </source>
</evidence>
<protein>
    <recommendedName>
        <fullName evidence="7">Pentraxin (PTX) domain-containing protein</fullName>
    </recommendedName>
</protein>
<dbReference type="PANTHER" id="PTHR19277:SF161">
    <property type="entry name" value="LAMININ G DOMAIN-CONTAINING PROTEIN"/>
    <property type="match status" value="1"/>
</dbReference>
<dbReference type="Gene3D" id="2.60.120.200">
    <property type="match status" value="1"/>
</dbReference>
<evidence type="ECO:0000256" key="1">
    <source>
        <dbReference type="ARBA" id="ARBA00001913"/>
    </source>
</evidence>
<name>A7RXB1_NEMVE</name>
<keyword evidence="4" id="KW-1015">Disulfide bond</keyword>
<dbReference type="Proteomes" id="UP000001593">
    <property type="component" value="Unassembled WGS sequence"/>
</dbReference>
<gene>
    <name evidence="8" type="ORF">NEMVEDRAFT_v1g38084</name>
</gene>
<comment type="caution">
    <text evidence="6">Lacks conserved residue(s) required for the propagation of feature annotation.</text>
</comment>
<keyword evidence="3" id="KW-0106">Calcium</keyword>
<feature type="domain" description="Pentraxin (PTX)" evidence="7">
    <location>
        <begin position="1"/>
        <end position="109"/>
    </location>
</feature>
<evidence type="ECO:0000259" key="7">
    <source>
        <dbReference type="PROSITE" id="PS51828"/>
    </source>
</evidence>
<comment type="cofactor">
    <cofactor evidence="1">
        <name>Ca(2+)</name>
        <dbReference type="ChEBI" id="CHEBI:29108"/>
    </cofactor>
</comment>
<dbReference type="EMBL" id="DS469549">
    <property type="protein sequence ID" value="EDO43999.1"/>
    <property type="molecule type" value="Genomic_DNA"/>
</dbReference>
<dbReference type="GO" id="GO:0046872">
    <property type="term" value="F:metal ion binding"/>
    <property type="evidence" value="ECO:0007669"/>
    <property type="project" value="UniProtKB-KW"/>
</dbReference>
<sequence length="109" mass="11612">IPCTIIADSRFHSVVATWSNSEGEFQFYVDNSLVTKEKNLATGLTISGGGVFIIGNEQDDLGGGFSFGNALVGTITRVNLWGVVLPDEYIKVLGRGCGNEVGTVLAWTE</sequence>
<dbReference type="PhylomeDB" id="A7RXB1"/>
<dbReference type="InterPro" id="IPR001759">
    <property type="entry name" value="PTX_dom"/>
</dbReference>
<dbReference type="InterPro" id="IPR051360">
    <property type="entry name" value="Neuronal_Pentraxin_Related"/>
</dbReference>
<feature type="non-terminal residue" evidence="8">
    <location>
        <position position="109"/>
    </location>
</feature>
<dbReference type="STRING" id="45351.A7RXB1"/>
<evidence type="ECO:0000313" key="9">
    <source>
        <dbReference type="Proteomes" id="UP000001593"/>
    </source>
</evidence>
<dbReference type="AlphaFoldDB" id="A7RXB1"/>
<dbReference type="InParanoid" id="A7RXB1"/>
<evidence type="ECO:0000256" key="5">
    <source>
        <dbReference type="ARBA" id="ARBA00023180"/>
    </source>
</evidence>
<dbReference type="PANTHER" id="PTHR19277">
    <property type="entry name" value="PENTRAXIN"/>
    <property type="match status" value="1"/>
</dbReference>
<keyword evidence="5" id="KW-0325">Glycoprotein</keyword>
<proteinExistence type="predicted"/>
<evidence type="ECO:0000256" key="4">
    <source>
        <dbReference type="ARBA" id="ARBA00023157"/>
    </source>
</evidence>
<evidence type="ECO:0000256" key="3">
    <source>
        <dbReference type="ARBA" id="ARBA00022837"/>
    </source>
</evidence>
<dbReference type="SUPFAM" id="SSF49899">
    <property type="entry name" value="Concanavalin A-like lectins/glucanases"/>
    <property type="match status" value="1"/>
</dbReference>
<keyword evidence="2" id="KW-0479">Metal-binding</keyword>
<feature type="non-terminal residue" evidence="8">
    <location>
        <position position="1"/>
    </location>
</feature>
<evidence type="ECO:0000313" key="8">
    <source>
        <dbReference type="EMBL" id="EDO43999.1"/>
    </source>
</evidence>
<dbReference type="PRINTS" id="PR00895">
    <property type="entry name" value="PENTAXIN"/>
</dbReference>
<evidence type="ECO:0000256" key="2">
    <source>
        <dbReference type="ARBA" id="ARBA00022723"/>
    </source>
</evidence>
<dbReference type="InterPro" id="IPR013320">
    <property type="entry name" value="ConA-like_dom_sf"/>
</dbReference>
<dbReference type="HOGENOM" id="CLU_156979_0_0_1"/>
<dbReference type="Pfam" id="PF00354">
    <property type="entry name" value="Pentaxin"/>
    <property type="match status" value="1"/>
</dbReference>
<accession>A7RXB1</accession>
<dbReference type="PROSITE" id="PS51828">
    <property type="entry name" value="PTX_2"/>
    <property type="match status" value="1"/>
</dbReference>
<organism evidence="8 9">
    <name type="scientific">Nematostella vectensis</name>
    <name type="common">Starlet sea anemone</name>
    <dbReference type="NCBI Taxonomy" id="45351"/>
    <lineage>
        <taxon>Eukaryota</taxon>
        <taxon>Metazoa</taxon>
        <taxon>Cnidaria</taxon>
        <taxon>Anthozoa</taxon>
        <taxon>Hexacorallia</taxon>
        <taxon>Actiniaria</taxon>
        <taxon>Edwardsiidae</taxon>
        <taxon>Nematostella</taxon>
    </lineage>
</organism>
<keyword evidence="9" id="KW-1185">Reference proteome</keyword>
<reference evidence="8 9" key="1">
    <citation type="journal article" date="2007" name="Science">
        <title>Sea anemone genome reveals ancestral eumetazoan gene repertoire and genomic organization.</title>
        <authorList>
            <person name="Putnam N.H."/>
            <person name="Srivastava M."/>
            <person name="Hellsten U."/>
            <person name="Dirks B."/>
            <person name="Chapman J."/>
            <person name="Salamov A."/>
            <person name="Terry A."/>
            <person name="Shapiro H."/>
            <person name="Lindquist E."/>
            <person name="Kapitonov V.V."/>
            <person name="Jurka J."/>
            <person name="Genikhovich G."/>
            <person name="Grigoriev I.V."/>
            <person name="Lucas S.M."/>
            <person name="Steele R.E."/>
            <person name="Finnerty J.R."/>
            <person name="Technau U."/>
            <person name="Martindale M.Q."/>
            <person name="Rokhsar D.S."/>
        </authorList>
    </citation>
    <scope>NUCLEOTIDE SEQUENCE [LARGE SCALE GENOMIC DNA]</scope>
    <source>
        <strain evidence="9">CH2 X CH6</strain>
    </source>
</reference>